<dbReference type="InterPro" id="IPR006119">
    <property type="entry name" value="Resolv_N"/>
</dbReference>
<organism evidence="8 9">
    <name type="scientific">Hartmannibacter diazotrophicus</name>
    <dbReference type="NCBI Taxonomy" id="1482074"/>
    <lineage>
        <taxon>Bacteria</taxon>
        <taxon>Pseudomonadati</taxon>
        <taxon>Pseudomonadota</taxon>
        <taxon>Alphaproteobacteria</taxon>
        <taxon>Hyphomicrobiales</taxon>
        <taxon>Pleomorphomonadaceae</taxon>
        <taxon>Hartmannibacter</taxon>
    </lineage>
</organism>
<evidence type="ECO:0000313" key="9">
    <source>
        <dbReference type="Proteomes" id="UP000223606"/>
    </source>
</evidence>
<dbReference type="PANTHER" id="PTHR30461:SF26">
    <property type="entry name" value="RESOLVASE HOMOLOG YNEB"/>
    <property type="match status" value="1"/>
</dbReference>
<evidence type="ECO:0000256" key="1">
    <source>
        <dbReference type="ARBA" id="ARBA00009913"/>
    </source>
</evidence>
<dbReference type="GO" id="GO:0000150">
    <property type="term" value="F:DNA strand exchange activity"/>
    <property type="evidence" value="ECO:0007669"/>
    <property type="project" value="UniProtKB-KW"/>
</dbReference>
<evidence type="ECO:0000256" key="6">
    <source>
        <dbReference type="PIRSR" id="PIRSR606118-50"/>
    </source>
</evidence>
<comment type="similarity">
    <text evidence="1">Belongs to the site-specific recombinase resolvase family.</text>
</comment>
<evidence type="ECO:0000256" key="5">
    <source>
        <dbReference type="ARBA" id="ARBA00023172"/>
    </source>
</evidence>
<keyword evidence="5" id="KW-0233">DNA recombination</keyword>
<gene>
    <name evidence="8" type="primary">hin_1</name>
    <name evidence="8" type="ORF">HDIA_0157</name>
</gene>
<dbReference type="InterPro" id="IPR050639">
    <property type="entry name" value="SSR_resolvase"/>
</dbReference>
<feature type="active site" description="O-(5'-phospho-DNA)-serine intermediate" evidence="6">
    <location>
        <position position="13"/>
    </location>
</feature>
<dbReference type="OrthoDB" id="9800103at2"/>
<keyword evidence="9" id="KW-1185">Reference proteome</keyword>
<dbReference type="FunFam" id="3.40.50.1390:FF:000001">
    <property type="entry name" value="DNA recombinase"/>
    <property type="match status" value="1"/>
</dbReference>
<evidence type="ECO:0000256" key="3">
    <source>
        <dbReference type="ARBA" id="ARBA00023100"/>
    </source>
</evidence>
<dbReference type="KEGG" id="hdi:HDIA_0157"/>
<dbReference type="AlphaFoldDB" id="A0A2C9D0K2"/>
<dbReference type="SUPFAM" id="SSF53041">
    <property type="entry name" value="Resolvase-like"/>
    <property type="match status" value="1"/>
</dbReference>
<dbReference type="Gene3D" id="3.40.50.1390">
    <property type="entry name" value="Resolvase, N-terminal catalytic domain"/>
    <property type="match status" value="1"/>
</dbReference>
<dbReference type="GO" id="GO:0003677">
    <property type="term" value="F:DNA binding"/>
    <property type="evidence" value="ECO:0007669"/>
    <property type="project" value="UniProtKB-KW"/>
</dbReference>
<dbReference type="Proteomes" id="UP000223606">
    <property type="component" value="Chromosome 1"/>
</dbReference>
<dbReference type="PROSITE" id="PS51736">
    <property type="entry name" value="RECOMBINASES_3"/>
    <property type="match status" value="1"/>
</dbReference>
<evidence type="ECO:0000259" key="7">
    <source>
        <dbReference type="PROSITE" id="PS51736"/>
    </source>
</evidence>
<accession>A0A2C9D0K2</accession>
<dbReference type="SMART" id="SM00857">
    <property type="entry name" value="Resolvase"/>
    <property type="match status" value="1"/>
</dbReference>
<dbReference type="InterPro" id="IPR006120">
    <property type="entry name" value="Resolvase_HTH_dom"/>
</dbReference>
<evidence type="ECO:0000256" key="2">
    <source>
        <dbReference type="ARBA" id="ARBA00022908"/>
    </source>
</evidence>
<keyword evidence="2" id="KW-0229">DNA integration</keyword>
<proteinExistence type="inferred from homology"/>
<keyword evidence="3" id="KW-0230">DNA invertase</keyword>
<dbReference type="RefSeq" id="WP_099553479.1">
    <property type="nucleotide sequence ID" value="NZ_LT960614.1"/>
</dbReference>
<name>A0A2C9D0K2_9HYPH</name>
<dbReference type="Pfam" id="PF02796">
    <property type="entry name" value="HTH_7"/>
    <property type="match status" value="1"/>
</dbReference>
<dbReference type="EMBL" id="LT960614">
    <property type="protein sequence ID" value="SON53698.1"/>
    <property type="molecule type" value="Genomic_DNA"/>
</dbReference>
<evidence type="ECO:0000256" key="4">
    <source>
        <dbReference type="ARBA" id="ARBA00023125"/>
    </source>
</evidence>
<dbReference type="InterPro" id="IPR006118">
    <property type="entry name" value="Recombinase_CS"/>
</dbReference>
<dbReference type="PANTHER" id="PTHR30461">
    <property type="entry name" value="DNA-INVERTASE FROM LAMBDOID PROPHAGE"/>
    <property type="match status" value="1"/>
</dbReference>
<protein>
    <submittedName>
        <fullName evidence="8">DNA-invertase hin</fullName>
    </submittedName>
</protein>
<evidence type="ECO:0000313" key="8">
    <source>
        <dbReference type="EMBL" id="SON53698.1"/>
    </source>
</evidence>
<reference evidence="9" key="1">
    <citation type="submission" date="2017-09" db="EMBL/GenBank/DDBJ databases">
        <title>Genome sequence of Nannocystis excedens DSM 71.</title>
        <authorList>
            <person name="Blom J."/>
        </authorList>
    </citation>
    <scope>NUCLEOTIDE SEQUENCE [LARGE SCALE GENOMIC DNA]</scope>
    <source>
        <strain evidence="9">type strain: E19</strain>
    </source>
</reference>
<dbReference type="GO" id="GO:0015074">
    <property type="term" value="P:DNA integration"/>
    <property type="evidence" value="ECO:0007669"/>
    <property type="project" value="UniProtKB-KW"/>
</dbReference>
<dbReference type="CDD" id="cd03768">
    <property type="entry name" value="SR_ResInv"/>
    <property type="match status" value="1"/>
</dbReference>
<dbReference type="PROSITE" id="PS00398">
    <property type="entry name" value="RECOMBINASES_2"/>
    <property type="match status" value="1"/>
</dbReference>
<feature type="domain" description="Resolvase/invertase-type recombinase catalytic" evidence="7">
    <location>
        <begin position="5"/>
        <end position="140"/>
    </location>
</feature>
<keyword evidence="4" id="KW-0238">DNA-binding</keyword>
<dbReference type="InterPro" id="IPR036162">
    <property type="entry name" value="Resolvase-like_N_sf"/>
</dbReference>
<sequence length="200" mass="21792">MTSHTLVGYARTSTTDQKAGLEAQLRDLEAAGCTKLFQEELSSVASKRPQLDAVLEWVRKGDTLVVTKLDRLARSVADLVAITEALRKKDVALKVLAMNLDTSTPTGKLMLNLLGSIAEFERELMLERQREGIAKAKADGKYAGRQPTARRRAEDVLRLRAEGKSANDIKDALKISRASVFRILAEAGDEGAAARTGADR</sequence>
<dbReference type="Pfam" id="PF00239">
    <property type="entry name" value="Resolvase"/>
    <property type="match status" value="1"/>
</dbReference>